<keyword evidence="4 5" id="KW-0238">DNA-binding</keyword>
<evidence type="ECO:0000313" key="7">
    <source>
        <dbReference type="EMBL" id="JAR89785.1"/>
    </source>
</evidence>
<sequence>CCVLWCANNGKTNKKPGVKFFRIPRDSRSKTWVRYANRPELIGKTATQLNVGYRMCSEHFTTKDFIDPGQTRLTKTAVPTVRPAISRLSATTEGNNFSLLADCNRFQFYIFVVTNASSTLSVPPASMMLMLLPGTVSIVKLALVLFN</sequence>
<protein>
    <submittedName>
        <fullName evidence="7">Putative 52 kDa repressor of the inhibitor of the protein</fullName>
    </submittedName>
</protein>
<dbReference type="SUPFAM" id="SSF57716">
    <property type="entry name" value="Glucocorticoid receptor-like (DNA-binding domain)"/>
    <property type="match status" value="1"/>
</dbReference>
<organism evidence="7">
    <name type="scientific">Ixodes ricinus</name>
    <name type="common">Common tick</name>
    <name type="synonym">Acarus ricinus</name>
    <dbReference type="NCBI Taxonomy" id="34613"/>
    <lineage>
        <taxon>Eukaryota</taxon>
        <taxon>Metazoa</taxon>
        <taxon>Ecdysozoa</taxon>
        <taxon>Arthropoda</taxon>
        <taxon>Chelicerata</taxon>
        <taxon>Arachnida</taxon>
        <taxon>Acari</taxon>
        <taxon>Parasitiformes</taxon>
        <taxon>Ixodida</taxon>
        <taxon>Ixodoidea</taxon>
        <taxon>Ixodidae</taxon>
        <taxon>Ixodinae</taxon>
        <taxon>Ixodes</taxon>
    </lineage>
</organism>
<feature type="non-terminal residue" evidence="7">
    <location>
        <position position="1"/>
    </location>
</feature>
<dbReference type="PANTHER" id="PTHR46600:SF11">
    <property type="entry name" value="THAP DOMAIN-CONTAINING PROTEIN 10"/>
    <property type="match status" value="1"/>
</dbReference>
<evidence type="ECO:0000256" key="5">
    <source>
        <dbReference type="PROSITE-ProRule" id="PRU00309"/>
    </source>
</evidence>
<name>A0A147BHK8_IXORI</name>
<dbReference type="EMBL" id="GEGO01005619">
    <property type="protein sequence ID" value="JAR89785.1"/>
    <property type="molecule type" value="Transcribed_RNA"/>
</dbReference>
<keyword evidence="3" id="KW-0862">Zinc</keyword>
<dbReference type="Pfam" id="PF05485">
    <property type="entry name" value="THAP"/>
    <property type="match status" value="1"/>
</dbReference>
<dbReference type="InterPro" id="IPR006612">
    <property type="entry name" value="THAP_Znf"/>
</dbReference>
<dbReference type="InterPro" id="IPR026516">
    <property type="entry name" value="THAP1/10"/>
</dbReference>
<evidence type="ECO:0000259" key="6">
    <source>
        <dbReference type="PROSITE" id="PS50950"/>
    </source>
</evidence>
<dbReference type="PROSITE" id="PS50950">
    <property type="entry name" value="ZF_THAP"/>
    <property type="match status" value="1"/>
</dbReference>
<accession>A0A147BHK8</accession>
<evidence type="ECO:0000256" key="2">
    <source>
        <dbReference type="ARBA" id="ARBA00022771"/>
    </source>
</evidence>
<dbReference type="GO" id="GO:0008270">
    <property type="term" value="F:zinc ion binding"/>
    <property type="evidence" value="ECO:0007669"/>
    <property type="project" value="UniProtKB-KW"/>
</dbReference>
<dbReference type="SMART" id="SM00980">
    <property type="entry name" value="THAP"/>
    <property type="match status" value="1"/>
</dbReference>
<evidence type="ECO:0000256" key="3">
    <source>
        <dbReference type="ARBA" id="ARBA00022833"/>
    </source>
</evidence>
<dbReference type="PANTHER" id="PTHR46600">
    <property type="entry name" value="THAP DOMAIN-CONTAINING"/>
    <property type="match status" value="1"/>
</dbReference>
<evidence type="ECO:0000256" key="1">
    <source>
        <dbReference type="ARBA" id="ARBA00022723"/>
    </source>
</evidence>
<feature type="domain" description="THAP-type" evidence="6">
    <location>
        <begin position="1"/>
        <end position="82"/>
    </location>
</feature>
<dbReference type="AlphaFoldDB" id="A0A147BHK8"/>
<keyword evidence="1" id="KW-0479">Metal-binding</keyword>
<keyword evidence="2 5" id="KW-0863">Zinc-finger</keyword>
<reference evidence="7" key="1">
    <citation type="journal article" date="2018" name="PLoS Negl. Trop. Dis.">
        <title>Sialome diversity of ticks revealed by RNAseq of single tick salivary glands.</title>
        <authorList>
            <person name="Perner J."/>
            <person name="Kropackova S."/>
            <person name="Kopacek P."/>
            <person name="Ribeiro J.M."/>
        </authorList>
    </citation>
    <scope>NUCLEOTIDE SEQUENCE</scope>
    <source>
        <strain evidence="7">Siblings of single egg batch collected in Ceske Budejovice</strain>
        <tissue evidence="7">Salivary glands</tissue>
    </source>
</reference>
<evidence type="ECO:0000256" key="4">
    <source>
        <dbReference type="ARBA" id="ARBA00023125"/>
    </source>
</evidence>
<dbReference type="GO" id="GO:0043565">
    <property type="term" value="F:sequence-specific DNA binding"/>
    <property type="evidence" value="ECO:0007669"/>
    <property type="project" value="InterPro"/>
</dbReference>
<proteinExistence type="predicted"/>